<evidence type="ECO:0000313" key="5">
    <source>
        <dbReference type="EMBL" id="QHT06157.1"/>
    </source>
</evidence>
<dbReference type="PROSITE" id="PS00518">
    <property type="entry name" value="ZF_RING_1"/>
    <property type="match status" value="1"/>
</dbReference>
<keyword evidence="2" id="KW-0863">Zinc-finger</keyword>
<evidence type="ECO:0000259" key="4">
    <source>
        <dbReference type="PROSITE" id="PS50089"/>
    </source>
</evidence>
<dbReference type="InterPro" id="IPR017907">
    <property type="entry name" value="Znf_RING_CS"/>
</dbReference>
<feature type="domain" description="RING-type" evidence="4">
    <location>
        <begin position="3"/>
        <end position="50"/>
    </location>
</feature>
<dbReference type="Pfam" id="PF13639">
    <property type="entry name" value="zf-RING_2"/>
    <property type="match status" value="1"/>
</dbReference>
<dbReference type="Gene3D" id="3.30.40.10">
    <property type="entry name" value="Zinc/RING finger domain, C3HC4 (zinc finger)"/>
    <property type="match status" value="1"/>
</dbReference>
<keyword evidence="3" id="KW-0862">Zinc</keyword>
<dbReference type="GO" id="GO:0008270">
    <property type="term" value="F:zinc ion binding"/>
    <property type="evidence" value="ECO:0007669"/>
    <property type="project" value="UniProtKB-KW"/>
</dbReference>
<sequence>MICTICYNNKIRNKCKPNGCQHEFCYGCLKQWYDIDSEKGEYYARCPVCRQNFNDIIKITKNINNFEPRVTRSQTMKTRSLNIKTRCSYIINKISEICSENDQEQINNVVYDKLIPELLNLFYNNKWFLVNINNNSDLDEPFTKILFKKLDDFEKLGFLEGKIWKWKFRELLK</sequence>
<evidence type="ECO:0000256" key="1">
    <source>
        <dbReference type="ARBA" id="ARBA00022723"/>
    </source>
</evidence>
<reference evidence="5" key="1">
    <citation type="journal article" date="2020" name="Nature">
        <title>Giant virus diversity and host interactions through global metagenomics.</title>
        <authorList>
            <person name="Schulz F."/>
            <person name="Roux S."/>
            <person name="Paez-Espino D."/>
            <person name="Jungbluth S."/>
            <person name="Walsh D.A."/>
            <person name="Denef V.J."/>
            <person name="McMahon K.D."/>
            <person name="Konstantinidis K.T."/>
            <person name="Eloe-Fadrosh E.A."/>
            <person name="Kyrpides N.C."/>
            <person name="Woyke T."/>
        </authorList>
    </citation>
    <scope>NUCLEOTIDE SEQUENCE</scope>
    <source>
        <strain evidence="5">GVMAG-M-3300021425-14</strain>
    </source>
</reference>
<dbReference type="PROSITE" id="PS50089">
    <property type="entry name" value="ZF_RING_2"/>
    <property type="match status" value="1"/>
</dbReference>
<evidence type="ECO:0000256" key="2">
    <source>
        <dbReference type="ARBA" id="ARBA00022771"/>
    </source>
</evidence>
<protein>
    <recommendedName>
        <fullName evidence="4">RING-type domain-containing protein</fullName>
    </recommendedName>
</protein>
<dbReference type="AlphaFoldDB" id="A0A6C0CPK4"/>
<dbReference type="InterPro" id="IPR001841">
    <property type="entry name" value="Znf_RING"/>
</dbReference>
<name>A0A6C0CPK4_9ZZZZ</name>
<dbReference type="SUPFAM" id="SSF57850">
    <property type="entry name" value="RING/U-box"/>
    <property type="match status" value="1"/>
</dbReference>
<dbReference type="SMART" id="SM00184">
    <property type="entry name" value="RING"/>
    <property type="match status" value="1"/>
</dbReference>
<proteinExistence type="predicted"/>
<keyword evidence="1" id="KW-0479">Metal-binding</keyword>
<dbReference type="InterPro" id="IPR013083">
    <property type="entry name" value="Znf_RING/FYVE/PHD"/>
</dbReference>
<accession>A0A6C0CPK4</accession>
<organism evidence="5">
    <name type="scientific">viral metagenome</name>
    <dbReference type="NCBI Taxonomy" id="1070528"/>
    <lineage>
        <taxon>unclassified sequences</taxon>
        <taxon>metagenomes</taxon>
        <taxon>organismal metagenomes</taxon>
    </lineage>
</organism>
<dbReference type="EMBL" id="MN739466">
    <property type="protein sequence ID" value="QHT06157.1"/>
    <property type="molecule type" value="Genomic_DNA"/>
</dbReference>
<evidence type="ECO:0000256" key="3">
    <source>
        <dbReference type="ARBA" id="ARBA00022833"/>
    </source>
</evidence>